<dbReference type="OrthoDB" id="5148443at2"/>
<name>K6V5B8_9MICO</name>
<dbReference type="eggNOG" id="ENOG5031QR2">
    <property type="taxonomic scope" value="Bacteria"/>
</dbReference>
<dbReference type="Pfam" id="PF11662">
    <property type="entry name" value="DUF3263"/>
    <property type="match status" value="1"/>
</dbReference>
<proteinExistence type="predicted"/>
<dbReference type="STRING" id="100225.SAMN05421595_1243"/>
<dbReference type="RefSeq" id="WP_006502160.1">
    <property type="nucleotide sequence ID" value="NZ_BAGZ01000005.1"/>
</dbReference>
<reference evidence="1 2" key="1">
    <citation type="submission" date="2012-08" db="EMBL/GenBank/DDBJ databases">
        <title>Whole genome shotgun sequence of Austwickia chelonae NBRC 105200.</title>
        <authorList>
            <person name="Yoshida I."/>
            <person name="Hosoyama A."/>
            <person name="Tsuchikane K."/>
            <person name="Katsumata H."/>
            <person name="Ando Y."/>
            <person name="Ohji S."/>
            <person name="Hamada M."/>
            <person name="Tamura T."/>
            <person name="Yamazoe A."/>
            <person name="Yamazaki S."/>
            <person name="Fujita N."/>
        </authorList>
    </citation>
    <scope>NUCLEOTIDE SEQUENCE [LARGE SCALE GENOMIC DNA]</scope>
    <source>
        <strain evidence="1 2">NBRC 105200</strain>
    </source>
</reference>
<dbReference type="Proteomes" id="UP000008495">
    <property type="component" value="Unassembled WGS sequence"/>
</dbReference>
<evidence type="ECO:0000313" key="2">
    <source>
        <dbReference type="Proteomes" id="UP000008495"/>
    </source>
</evidence>
<sequence length="83" mass="9474">MSRRRASGLSNRDRAVLDLEREWGQAPQVQDYKSEAAQRTLGLSPSGYALVLSALIDDPAALEYDPETINRLRQVRQMRRPDF</sequence>
<dbReference type="EMBL" id="BAGZ01000005">
    <property type="protein sequence ID" value="GAB77408.1"/>
    <property type="molecule type" value="Genomic_DNA"/>
</dbReference>
<keyword evidence="2" id="KW-1185">Reference proteome</keyword>
<evidence type="ECO:0000313" key="1">
    <source>
        <dbReference type="EMBL" id="GAB77408.1"/>
    </source>
</evidence>
<protein>
    <recommendedName>
        <fullName evidence="3">DUF3263 domain-containing protein</fullName>
    </recommendedName>
</protein>
<organism evidence="1 2">
    <name type="scientific">Austwickia chelonae NBRC 105200</name>
    <dbReference type="NCBI Taxonomy" id="1184607"/>
    <lineage>
        <taxon>Bacteria</taxon>
        <taxon>Bacillati</taxon>
        <taxon>Actinomycetota</taxon>
        <taxon>Actinomycetes</taxon>
        <taxon>Micrococcales</taxon>
        <taxon>Dermatophilaceae</taxon>
        <taxon>Austwickia</taxon>
    </lineage>
</organism>
<comment type="caution">
    <text evidence="1">The sequence shown here is derived from an EMBL/GenBank/DDBJ whole genome shotgun (WGS) entry which is preliminary data.</text>
</comment>
<evidence type="ECO:0008006" key="3">
    <source>
        <dbReference type="Google" id="ProtNLM"/>
    </source>
</evidence>
<gene>
    <name evidence="1" type="ORF">AUCHE_05_03190</name>
</gene>
<accession>K6V5B8</accession>
<dbReference type="AlphaFoldDB" id="K6V5B8"/>
<dbReference type="InterPro" id="IPR021678">
    <property type="entry name" value="DUF3263"/>
</dbReference>